<dbReference type="EMBL" id="JAYMYQ010000003">
    <property type="protein sequence ID" value="KAK7344826.1"/>
    <property type="molecule type" value="Genomic_DNA"/>
</dbReference>
<dbReference type="AlphaFoldDB" id="A0AAN9QS62"/>
<reference evidence="1 2" key="1">
    <citation type="submission" date="2024-01" db="EMBL/GenBank/DDBJ databases">
        <title>The genomes of 5 underutilized Papilionoideae crops provide insights into root nodulation and disease resistanc.</title>
        <authorList>
            <person name="Jiang F."/>
        </authorList>
    </citation>
    <scope>NUCLEOTIDE SEQUENCE [LARGE SCALE GENOMIC DNA]</scope>
    <source>
        <strain evidence="1">LVBAO_FW01</strain>
        <tissue evidence="1">Leaves</tissue>
    </source>
</reference>
<evidence type="ECO:0000313" key="2">
    <source>
        <dbReference type="Proteomes" id="UP001367508"/>
    </source>
</evidence>
<comment type="caution">
    <text evidence="1">The sequence shown here is derived from an EMBL/GenBank/DDBJ whole genome shotgun (WGS) entry which is preliminary data.</text>
</comment>
<dbReference type="Proteomes" id="UP001367508">
    <property type="component" value="Unassembled WGS sequence"/>
</dbReference>
<name>A0AAN9QS62_CANGL</name>
<protein>
    <submittedName>
        <fullName evidence="1">Uncharacterized protein</fullName>
    </submittedName>
</protein>
<proteinExistence type="predicted"/>
<gene>
    <name evidence="1" type="ORF">VNO77_14954</name>
</gene>
<evidence type="ECO:0000313" key="1">
    <source>
        <dbReference type="EMBL" id="KAK7344826.1"/>
    </source>
</evidence>
<accession>A0AAN9QS62</accession>
<organism evidence="1 2">
    <name type="scientific">Canavalia gladiata</name>
    <name type="common">Sword bean</name>
    <name type="synonym">Dolichos gladiatus</name>
    <dbReference type="NCBI Taxonomy" id="3824"/>
    <lineage>
        <taxon>Eukaryota</taxon>
        <taxon>Viridiplantae</taxon>
        <taxon>Streptophyta</taxon>
        <taxon>Embryophyta</taxon>
        <taxon>Tracheophyta</taxon>
        <taxon>Spermatophyta</taxon>
        <taxon>Magnoliopsida</taxon>
        <taxon>eudicotyledons</taxon>
        <taxon>Gunneridae</taxon>
        <taxon>Pentapetalae</taxon>
        <taxon>rosids</taxon>
        <taxon>fabids</taxon>
        <taxon>Fabales</taxon>
        <taxon>Fabaceae</taxon>
        <taxon>Papilionoideae</taxon>
        <taxon>50 kb inversion clade</taxon>
        <taxon>NPAAA clade</taxon>
        <taxon>indigoferoid/millettioid clade</taxon>
        <taxon>Phaseoleae</taxon>
        <taxon>Canavalia</taxon>
    </lineage>
</organism>
<sequence length="206" mass="23234">MDTKTMQTKFVWYPCAHCPFLLHGTGFKTLDQSTPVPSKVMKGCERLPTIRPEMSHGVFLTNGRMYKTVSNFQKAIYVAYCSRFIGGSSWPLHIKTAYDIHRSDLVQFVKNHTLCGISRGSKFPAHHCQPHLILAHCTTSRLDSLPRWSLIFMHSNVTSGNNLGECSRRTRSSPEERMDQSLTHSGHVCVGSQLHHANPMHLEASV</sequence>
<keyword evidence="2" id="KW-1185">Reference proteome</keyword>